<evidence type="ECO:0000313" key="1">
    <source>
        <dbReference type="EMBL" id="MBD0779990.1"/>
    </source>
</evidence>
<sequence length="195" mass="22518">MDYKIFLLLVVLGYSAIGQEPKVEWDSDYQLNISDFRASQTKIDKSVTSVYVQSGINIEFAIQMNNFVFMLTKNFNSKLACTFQKEAATLMAPDSVKANQLIKLVQFDFDLSELYTRKIRKELFENKKTFSDVTFFQPYFDKMIAERNAASAKIYAETDFGNNAALLEKAHKEVKKEILLLPNYCKDCKPPKKRK</sequence>
<evidence type="ECO:0008006" key="3">
    <source>
        <dbReference type="Google" id="ProtNLM"/>
    </source>
</evidence>
<reference evidence="1" key="1">
    <citation type="submission" date="2020-05" db="EMBL/GenBank/DDBJ databases">
        <title>The draft genome sequence of Maribacter sp. ANRC-HE7.</title>
        <authorList>
            <person name="Mu L."/>
        </authorList>
    </citation>
    <scope>NUCLEOTIDE SEQUENCE</scope>
    <source>
        <strain evidence="1">ANRC-HE7</strain>
    </source>
</reference>
<gene>
    <name evidence="1" type="ORF">HPE56_19500</name>
</gene>
<proteinExistence type="predicted"/>
<dbReference type="EMBL" id="JABTCF010000017">
    <property type="protein sequence ID" value="MBD0779990.1"/>
    <property type="molecule type" value="Genomic_DNA"/>
</dbReference>
<dbReference type="RefSeq" id="WP_188245420.1">
    <property type="nucleotide sequence ID" value="NZ_JABTCF010000017.1"/>
</dbReference>
<keyword evidence="2" id="KW-1185">Reference proteome</keyword>
<dbReference type="Proteomes" id="UP001166021">
    <property type="component" value="Unassembled WGS sequence"/>
</dbReference>
<evidence type="ECO:0000313" key="2">
    <source>
        <dbReference type="Proteomes" id="UP001166021"/>
    </source>
</evidence>
<name>A0ABR7V7S7_9FLAO</name>
<organism evidence="1 2">
    <name type="scientific">Maribacter aquimaris</name>
    <dbReference type="NCBI Taxonomy" id="2737171"/>
    <lineage>
        <taxon>Bacteria</taxon>
        <taxon>Pseudomonadati</taxon>
        <taxon>Bacteroidota</taxon>
        <taxon>Flavobacteriia</taxon>
        <taxon>Flavobacteriales</taxon>
        <taxon>Flavobacteriaceae</taxon>
        <taxon>Maribacter</taxon>
    </lineage>
</organism>
<protein>
    <recommendedName>
        <fullName evidence="3">DUF4142 domain-containing protein</fullName>
    </recommendedName>
</protein>
<comment type="caution">
    <text evidence="1">The sequence shown here is derived from an EMBL/GenBank/DDBJ whole genome shotgun (WGS) entry which is preliminary data.</text>
</comment>
<accession>A0ABR7V7S7</accession>